<comment type="caution">
    <text evidence="1">The sequence shown here is derived from an EMBL/GenBank/DDBJ whole genome shotgun (WGS) entry which is preliminary data.</text>
</comment>
<accession>A0AAW9JNX7</accession>
<reference evidence="1" key="1">
    <citation type="submission" date="2023-12" db="EMBL/GenBank/DDBJ databases">
        <title>Genome sequence of Bacillus thuringiensis strain SS10.</title>
        <authorList>
            <person name="Rouis S."/>
        </authorList>
    </citation>
    <scope>NUCLEOTIDE SEQUENCE</scope>
    <source>
        <strain evidence="1">SS10</strain>
    </source>
</reference>
<organism evidence="1 2">
    <name type="scientific">Bacillus thuringiensis</name>
    <dbReference type="NCBI Taxonomy" id="1428"/>
    <lineage>
        <taxon>Bacteria</taxon>
        <taxon>Bacillati</taxon>
        <taxon>Bacillota</taxon>
        <taxon>Bacilli</taxon>
        <taxon>Bacillales</taxon>
        <taxon>Bacillaceae</taxon>
        <taxon>Bacillus</taxon>
        <taxon>Bacillus cereus group</taxon>
    </lineage>
</organism>
<evidence type="ECO:0000313" key="2">
    <source>
        <dbReference type="Proteomes" id="UP001292252"/>
    </source>
</evidence>
<proteinExistence type="predicted"/>
<name>A0AAW9JNX7_BACTU</name>
<gene>
    <name evidence="1" type="ORF">U2F49_30095</name>
</gene>
<dbReference type="AlphaFoldDB" id="A0AAW9JNX7"/>
<evidence type="ECO:0000313" key="1">
    <source>
        <dbReference type="EMBL" id="MDZ5480395.1"/>
    </source>
</evidence>
<protein>
    <submittedName>
        <fullName evidence="1">Uncharacterized protein</fullName>
    </submittedName>
</protein>
<dbReference type="Proteomes" id="UP001292252">
    <property type="component" value="Unassembled WGS sequence"/>
</dbReference>
<sequence>MLSSDNQKGNHVKVTECEWCKNKIRKGDWVINSSEFGIHHDECYKEFLANEFSYDYGVWGKDITEKDLLY</sequence>
<dbReference type="RefSeq" id="WP_322471516.1">
    <property type="nucleotide sequence ID" value="NZ_JAXOTW010000031.1"/>
</dbReference>
<dbReference type="EMBL" id="JAXOTW010000031">
    <property type="protein sequence ID" value="MDZ5480395.1"/>
    <property type="molecule type" value="Genomic_DNA"/>
</dbReference>